<gene>
    <name evidence="1" type="ORF">GXP70_08130</name>
</gene>
<proteinExistence type="predicted"/>
<evidence type="ECO:0000313" key="1">
    <source>
        <dbReference type="EMBL" id="QHT59923.1"/>
    </source>
</evidence>
<keyword evidence="1" id="KW-0808">Transferase</keyword>
<dbReference type="Gene3D" id="3.40.50.2000">
    <property type="entry name" value="Glycogen Phosphorylase B"/>
    <property type="match status" value="2"/>
</dbReference>
<dbReference type="Proteomes" id="UP000476064">
    <property type="component" value="Chromosome"/>
</dbReference>
<sequence length="408" mass="46814">MKILFKLRRFHGGSALSALEYVKVVNKLQHQVVVVGEYSQSQDDFSKLGVTTIDQAFFKRNPLENIILFISLLKIVLNEKPDLFIAVTQGECYYARLINSLFRIPVIYIIPGGEIQDFFTKIMRNEKNIIVFSDENKQQLLKSRFKEESIETITNRMTFDSDPNIYGCNYQLSSAEPVQLLLISRLDYDKKNSIFLVLNLIEKIVEHIDVNLTIIGDGELRSEVREFSEKINSKFTHPVIFIKGHVTNVKDYILNSHIVFGKGRSVVEPMFYSKVSFVISESGTMFWCRAENIEQLKSTNFTGRNLSNPTSYDELSQVILSIKQNHFESSYLTGISEYIGNHYDVKHAEARIGKIIHSIMSQPKSVNAFSLLSGIIKTLFQLLAINGRLFIQYLKKVNSVVIRQKQIE</sequence>
<evidence type="ECO:0000313" key="2">
    <source>
        <dbReference type="Proteomes" id="UP000476064"/>
    </source>
</evidence>
<dbReference type="AlphaFoldDB" id="A0A6C0FWS8"/>
<reference evidence="1 2" key="1">
    <citation type="submission" date="2020-01" db="EMBL/GenBank/DDBJ databases">
        <title>Paenibacillus sp. nov., isolated from tomato rhizosphere.</title>
        <authorList>
            <person name="Weon H.-Y."/>
            <person name="Lee S.A."/>
        </authorList>
    </citation>
    <scope>NUCLEOTIDE SEQUENCE [LARGE SCALE GENOMIC DNA]</scope>
    <source>
        <strain evidence="1 2">12200R-189</strain>
    </source>
</reference>
<dbReference type="KEGG" id="plyc:GXP70_08130"/>
<accession>A0A6C0FWS8</accession>
<dbReference type="EMBL" id="CP048209">
    <property type="protein sequence ID" value="QHT59923.1"/>
    <property type="molecule type" value="Genomic_DNA"/>
</dbReference>
<protein>
    <submittedName>
        <fullName evidence="1">Glycosyltransferase family 4 protein</fullName>
    </submittedName>
</protein>
<organism evidence="1 2">
    <name type="scientific">Paenibacillus lycopersici</name>
    <dbReference type="NCBI Taxonomy" id="2704462"/>
    <lineage>
        <taxon>Bacteria</taxon>
        <taxon>Bacillati</taxon>
        <taxon>Bacillota</taxon>
        <taxon>Bacilli</taxon>
        <taxon>Bacillales</taxon>
        <taxon>Paenibacillaceae</taxon>
        <taxon>Paenibacillus</taxon>
    </lineage>
</organism>
<name>A0A6C0FWS8_9BACL</name>
<dbReference type="SUPFAM" id="SSF53756">
    <property type="entry name" value="UDP-Glycosyltransferase/glycogen phosphorylase"/>
    <property type="match status" value="1"/>
</dbReference>
<dbReference type="GO" id="GO:0016740">
    <property type="term" value="F:transferase activity"/>
    <property type="evidence" value="ECO:0007669"/>
    <property type="project" value="UniProtKB-KW"/>
</dbReference>
<dbReference type="RefSeq" id="WP_162355989.1">
    <property type="nucleotide sequence ID" value="NZ_CP048209.1"/>
</dbReference>
<keyword evidence="2" id="KW-1185">Reference proteome</keyword>